<accession>A0A9I9E7X1</accession>
<name>A0A9I9E7X1_CUCME</name>
<proteinExistence type="predicted"/>
<dbReference type="AlphaFoldDB" id="A0A9I9E7X1"/>
<protein>
    <submittedName>
        <fullName evidence="1">Uncharacterized protein</fullName>
    </submittedName>
</protein>
<evidence type="ECO:0000313" key="1">
    <source>
        <dbReference type="EnsemblPlants" id="MELO3C030044.2.1"/>
    </source>
</evidence>
<sequence length="59" mass="6996">MAIPARTKKNKKHTVKQEKSIVVGPWRYPLYYHCGSAFKRRYGISPFNPQFYRTPLILL</sequence>
<organism evidence="1">
    <name type="scientific">Cucumis melo</name>
    <name type="common">Muskmelon</name>
    <dbReference type="NCBI Taxonomy" id="3656"/>
    <lineage>
        <taxon>Eukaryota</taxon>
        <taxon>Viridiplantae</taxon>
        <taxon>Streptophyta</taxon>
        <taxon>Embryophyta</taxon>
        <taxon>Tracheophyta</taxon>
        <taxon>Spermatophyta</taxon>
        <taxon>Magnoliopsida</taxon>
        <taxon>eudicotyledons</taxon>
        <taxon>Gunneridae</taxon>
        <taxon>Pentapetalae</taxon>
        <taxon>rosids</taxon>
        <taxon>fabids</taxon>
        <taxon>Cucurbitales</taxon>
        <taxon>Cucurbitaceae</taxon>
        <taxon>Benincaseae</taxon>
        <taxon>Cucumis</taxon>
    </lineage>
</organism>
<dbReference type="EnsemblPlants" id="MELO3C030044.2.1">
    <property type="protein sequence ID" value="MELO3C030044.2.1"/>
    <property type="gene ID" value="MELO3C030044.2"/>
</dbReference>
<reference evidence="1" key="1">
    <citation type="submission" date="2023-03" db="UniProtKB">
        <authorList>
            <consortium name="EnsemblPlants"/>
        </authorList>
    </citation>
    <scope>IDENTIFICATION</scope>
</reference>
<dbReference type="Gramene" id="MELO3C030044.2.1">
    <property type="protein sequence ID" value="MELO3C030044.2.1"/>
    <property type="gene ID" value="MELO3C030044.2"/>
</dbReference>